<dbReference type="InterPro" id="IPR012338">
    <property type="entry name" value="Beta-lactam/transpept-like"/>
</dbReference>
<keyword evidence="2 3" id="KW-0472">Membrane</keyword>
<comment type="subcellular location">
    <subcellularLocation>
        <location evidence="1">Membrane</location>
    </subcellularLocation>
</comment>
<dbReference type="SUPFAM" id="SSF56601">
    <property type="entry name" value="beta-lactamase/transpeptidase-like"/>
    <property type="match status" value="1"/>
</dbReference>
<evidence type="ECO:0000256" key="4">
    <source>
        <dbReference type="SAM" id="SignalP"/>
    </source>
</evidence>
<feature type="signal peptide" evidence="4">
    <location>
        <begin position="1"/>
        <end position="20"/>
    </location>
</feature>
<evidence type="ECO:0000256" key="2">
    <source>
        <dbReference type="ARBA" id="ARBA00023136"/>
    </source>
</evidence>
<feature type="domain" description="Beta-lactamase-related" evidence="5">
    <location>
        <begin position="36"/>
        <end position="341"/>
    </location>
</feature>
<dbReference type="Proteomes" id="UP000242496">
    <property type="component" value="Unassembled WGS sequence"/>
</dbReference>
<dbReference type="Gene3D" id="3.40.710.10">
    <property type="entry name" value="DD-peptidase/beta-lactamase superfamily"/>
    <property type="match status" value="1"/>
</dbReference>
<reference evidence="7" key="1">
    <citation type="submission" date="2016-10" db="EMBL/GenBank/DDBJ databases">
        <authorList>
            <person name="Varghese N."/>
            <person name="Submissions S."/>
        </authorList>
    </citation>
    <scope>NUCLEOTIDE SEQUENCE [LARGE SCALE GENOMIC DNA]</scope>
    <source>
        <strain evidence="7">DSM 18168</strain>
    </source>
</reference>
<protein>
    <submittedName>
        <fullName evidence="6">CubicO group peptidase, beta-lactamase class C family</fullName>
    </submittedName>
</protein>
<dbReference type="RefSeq" id="WP_092547744.1">
    <property type="nucleotide sequence ID" value="NZ_CAWRBG010000045.1"/>
</dbReference>
<keyword evidence="4" id="KW-0732">Signal</keyword>
<accession>A0A1I7EZQ3</accession>
<keyword evidence="7" id="KW-1185">Reference proteome</keyword>
<organism evidence="6 7">
    <name type="scientific">Xenorhabdus koppenhoeferi</name>
    <dbReference type="NCBI Taxonomy" id="351659"/>
    <lineage>
        <taxon>Bacteria</taxon>
        <taxon>Pseudomonadati</taxon>
        <taxon>Pseudomonadota</taxon>
        <taxon>Gammaproteobacteria</taxon>
        <taxon>Enterobacterales</taxon>
        <taxon>Morganellaceae</taxon>
        <taxon>Xenorhabdus</taxon>
    </lineage>
</organism>
<feature type="transmembrane region" description="Helical" evidence="3">
    <location>
        <begin position="414"/>
        <end position="434"/>
    </location>
</feature>
<dbReference type="PANTHER" id="PTHR46825">
    <property type="entry name" value="D-ALANYL-D-ALANINE-CARBOXYPEPTIDASE/ENDOPEPTIDASE AMPH"/>
    <property type="match status" value="1"/>
</dbReference>
<name>A0A1I7EZQ3_9GAMM</name>
<feature type="chain" id="PRO_5017267451" evidence="4">
    <location>
        <begin position="21"/>
        <end position="490"/>
    </location>
</feature>
<dbReference type="EMBL" id="FPBJ01000002">
    <property type="protein sequence ID" value="SFU29385.1"/>
    <property type="molecule type" value="Genomic_DNA"/>
</dbReference>
<dbReference type="AlphaFoldDB" id="A0A1I7EZQ3"/>
<evidence type="ECO:0000259" key="5">
    <source>
        <dbReference type="Pfam" id="PF00144"/>
    </source>
</evidence>
<evidence type="ECO:0000256" key="3">
    <source>
        <dbReference type="SAM" id="Phobius"/>
    </source>
</evidence>
<evidence type="ECO:0000256" key="1">
    <source>
        <dbReference type="ARBA" id="ARBA00004370"/>
    </source>
</evidence>
<evidence type="ECO:0000313" key="7">
    <source>
        <dbReference type="Proteomes" id="UP000242496"/>
    </source>
</evidence>
<dbReference type="InterPro" id="IPR050491">
    <property type="entry name" value="AmpC-like"/>
</dbReference>
<dbReference type="GO" id="GO:0016020">
    <property type="term" value="C:membrane"/>
    <property type="evidence" value="ECO:0007669"/>
    <property type="project" value="UniProtKB-SubCell"/>
</dbReference>
<sequence length="490" mass="55611">MKIRLLLAFFSLLFISMSFAQNESTDPAELKEQLLEYMDVGKIPGLSLMFIDKQNNTHLIMLGKQNENPGENVKPETLFELGSTSKAFTGLIAAKLLEEGKIKPETSVSSVLPELSFYYEDKPVEVSFIQLLHHSSGVPFSSVDFIYGGSGHDSLAQMIKNIGRINLEDNPDTRYSYATINYDIAARMMEVVTQQPYAELLQDYVLTPLKMNDTSIDSAVSNKATGYQISYLAPRPYDAPFFISNIPAGYIQTNAIDMEKWLRFLIEDNDSPLSQYKKRILEPDTKLPTNEGENVHYALGWSINNDKIYHTGMNPNFSSFVGFNTQSHVAVVVMANVNSNVPFTIGEQILQQLSSGNGTIKLTSANDIELFDTFDRLFLIASAFLSLFLIWVSFRIYRNIVNKDKQPLSAIKKFTVIILVFFCFSLMFLCFFFPSILLNMSWNSLIIWMPMSFILMLTLLMSTLVMSLINLLIIFFKHISYAKNQSLYLR</sequence>
<dbReference type="InterPro" id="IPR001466">
    <property type="entry name" value="Beta-lactam-related"/>
</dbReference>
<proteinExistence type="predicted"/>
<feature type="transmembrane region" description="Helical" evidence="3">
    <location>
        <begin position="377"/>
        <end position="394"/>
    </location>
</feature>
<dbReference type="OrthoDB" id="5377431at2"/>
<keyword evidence="3" id="KW-0812">Transmembrane</keyword>
<dbReference type="PANTHER" id="PTHR46825:SF11">
    <property type="entry name" value="PENICILLIN-BINDING PROTEIN 4"/>
    <property type="match status" value="1"/>
</dbReference>
<dbReference type="STRING" id="351659.SAMN05421784_102102"/>
<gene>
    <name evidence="6" type="ORF">SAMN05421784_102102</name>
</gene>
<dbReference type="Pfam" id="PF00144">
    <property type="entry name" value="Beta-lactamase"/>
    <property type="match status" value="1"/>
</dbReference>
<evidence type="ECO:0000313" key="6">
    <source>
        <dbReference type="EMBL" id="SFU29385.1"/>
    </source>
</evidence>
<keyword evidence="3" id="KW-1133">Transmembrane helix</keyword>
<feature type="transmembrane region" description="Helical" evidence="3">
    <location>
        <begin position="446"/>
        <end position="476"/>
    </location>
</feature>